<comment type="caution">
    <text evidence="1">The sequence shown here is derived from an EMBL/GenBank/DDBJ whole genome shotgun (WGS) entry which is preliminary data.</text>
</comment>
<feature type="non-terminal residue" evidence="1">
    <location>
        <position position="214"/>
    </location>
</feature>
<dbReference type="AlphaFoldDB" id="A0A0F8YGA9"/>
<sequence length="214" mass="23272">MRDLVKVALALAAVVLLMVVGFSSVARRADDVDRRIRSEALEARAHRTDRDLNRFAVQAKQDSTRIAWLLDDVARAEQERDAAVQGTREALAYRASTYAAIEVDALSPDALTVIAAERGVVESYQEELVVERKVNAKLVVALAVSQRSHGEAVSLLWGVTAERDSAMVLLKEYRNRLEFSLSRLLFQDLPRKAACAAGGATVAAANKGDVLLGA</sequence>
<gene>
    <name evidence="1" type="ORF">LCGC14_3096970</name>
</gene>
<proteinExistence type="predicted"/>
<dbReference type="EMBL" id="LAZR01066617">
    <property type="protein sequence ID" value="KKK53219.1"/>
    <property type="molecule type" value="Genomic_DNA"/>
</dbReference>
<name>A0A0F8YGA9_9ZZZZ</name>
<evidence type="ECO:0000313" key="1">
    <source>
        <dbReference type="EMBL" id="KKK53219.1"/>
    </source>
</evidence>
<organism evidence="1">
    <name type="scientific">marine sediment metagenome</name>
    <dbReference type="NCBI Taxonomy" id="412755"/>
    <lineage>
        <taxon>unclassified sequences</taxon>
        <taxon>metagenomes</taxon>
        <taxon>ecological metagenomes</taxon>
    </lineage>
</organism>
<protein>
    <submittedName>
        <fullName evidence="1">Uncharacterized protein</fullName>
    </submittedName>
</protein>
<reference evidence="1" key="1">
    <citation type="journal article" date="2015" name="Nature">
        <title>Complex archaea that bridge the gap between prokaryotes and eukaryotes.</title>
        <authorList>
            <person name="Spang A."/>
            <person name="Saw J.H."/>
            <person name="Jorgensen S.L."/>
            <person name="Zaremba-Niedzwiedzka K."/>
            <person name="Martijn J."/>
            <person name="Lind A.E."/>
            <person name="van Eijk R."/>
            <person name="Schleper C."/>
            <person name="Guy L."/>
            <person name="Ettema T.J."/>
        </authorList>
    </citation>
    <scope>NUCLEOTIDE SEQUENCE</scope>
</reference>
<accession>A0A0F8YGA9</accession>